<evidence type="ECO:0000313" key="3">
    <source>
        <dbReference type="EMBL" id="QEE28105.1"/>
    </source>
</evidence>
<dbReference type="InterPro" id="IPR014717">
    <property type="entry name" value="Transl_elong_EF1B/ribsomal_bS6"/>
</dbReference>
<keyword evidence="2" id="KW-1133">Transmembrane helix</keyword>
<sequence length="231" mass="25393">MSTSTVTPSMNSRRVAAALSPVNLHIAGVMVLLALNIYLAVHLFLAWNKLRQSGSEAVSQQQVALKTADIAAQPLRGLDDKLSTARADADKFTEQRLSYAWSQVLAELGALAKKQNVRLTRVQYTETAAEDSPDPDLVEIRMDMTLSGDYRPLMQFLNSVERDKTFFVIGAVTFTGQAGGGNNNNALATSVVNLRLRLTTYLRKPLPSDSKQETSTKEVSTRQEAGHEVRR</sequence>
<organism evidence="3 4">
    <name type="scientific">Terriglobus albidus</name>
    <dbReference type="NCBI Taxonomy" id="1592106"/>
    <lineage>
        <taxon>Bacteria</taxon>
        <taxon>Pseudomonadati</taxon>
        <taxon>Acidobacteriota</taxon>
        <taxon>Terriglobia</taxon>
        <taxon>Terriglobales</taxon>
        <taxon>Acidobacteriaceae</taxon>
        <taxon>Terriglobus</taxon>
    </lineage>
</organism>
<evidence type="ECO:0000256" key="1">
    <source>
        <dbReference type="SAM" id="MobiDB-lite"/>
    </source>
</evidence>
<keyword evidence="2" id="KW-0472">Membrane</keyword>
<gene>
    <name evidence="3" type="ORF">FTW19_08940</name>
</gene>
<dbReference type="RefSeq" id="WP_147647297.1">
    <property type="nucleotide sequence ID" value="NZ_CP042806.1"/>
</dbReference>
<accession>A0A5B9EAE4</accession>
<feature type="region of interest" description="Disordered" evidence="1">
    <location>
        <begin position="205"/>
        <end position="231"/>
    </location>
</feature>
<reference evidence="3 4" key="1">
    <citation type="submission" date="2019-08" db="EMBL/GenBank/DDBJ databases">
        <title>Complete genome sequence of Terriglobus albidus strain ORNL.</title>
        <authorList>
            <person name="Podar M."/>
        </authorList>
    </citation>
    <scope>NUCLEOTIDE SEQUENCE [LARGE SCALE GENOMIC DNA]</scope>
    <source>
        <strain evidence="3 4">ORNL</strain>
    </source>
</reference>
<dbReference type="InterPro" id="IPR034756">
    <property type="entry name" value="T2SSM_b"/>
</dbReference>
<dbReference type="KEGG" id="talb:FTW19_08940"/>
<name>A0A5B9EAE4_9BACT</name>
<dbReference type="Gene3D" id="3.30.70.60">
    <property type="match status" value="1"/>
</dbReference>
<keyword evidence="4" id="KW-1185">Reference proteome</keyword>
<dbReference type="Pfam" id="PF10741">
    <property type="entry name" value="T2SSM_b"/>
    <property type="match status" value="1"/>
</dbReference>
<dbReference type="AlphaFoldDB" id="A0A5B9EAE4"/>
<dbReference type="EMBL" id="CP042806">
    <property type="protein sequence ID" value="QEE28105.1"/>
    <property type="molecule type" value="Genomic_DNA"/>
</dbReference>
<evidence type="ECO:0000313" key="4">
    <source>
        <dbReference type="Proteomes" id="UP000321820"/>
    </source>
</evidence>
<feature type="compositionally biased region" description="Basic and acidic residues" evidence="1">
    <location>
        <begin position="210"/>
        <end position="231"/>
    </location>
</feature>
<evidence type="ECO:0008006" key="5">
    <source>
        <dbReference type="Google" id="ProtNLM"/>
    </source>
</evidence>
<feature type="transmembrane region" description="Helical" evidence="2">
    <location>
        <begin position="24"/>
        <end position="45"/>
    </location>
</feature>
<evidence type="ECO:0000256" key="2">
    <source>
        <dbReference type="SAM" id="Phobius"/>
    </source>
</evidence>
<dbReference type="Proteomes" id="UP000321820">
    <property type="component" value="Chromosome"/>
</dbReference>
<keyword evidence="2" id="KW-0812">Transmembrane</keyword>
<protein>
    <recommendedName>
        <fullName evidence="5">Type 4a pilus biogenesis protein PilO</fullName>
    </recommendedName>
</protein>
<proteinExistence type="predicted"/>
<dbReference type="OrthoDB" id="119801at2"/>